<evidence type="ECO:0000313" key="10">
    <source>
        <dbReference type="Proteomes" id="UP000240493"/>
    </source>
</evidence>
<keyword evidence="3" id="KW-0175">Coiled coil</keyword>
<protein>
    <recommendedName>
        <fullName evidence="5">Mitochondrial division protein 1</fullName>
    </recommendedName>
</protein>
<dbReference type="EMBL" id="KZ679264">
    <property type="protein sequence ID" value="PTB39491.1"/>
    <property type="molecule type" value="Genomic_DNA"/>
</dbReference>
<accession>A0A2T3Z3U7</accession>
<dbReference type="PROSITE" id="PS50837">
    <property type="entry name" value="NACHT"/>
    <property type="match status" value="1"/>
</dbReference>
<dbReference type="PANTHER" id="PTHR22847:SF637">
    <property type="entry name" value="WD REPEAT DOMAIN 5B"/>
    <property type="match status" value="1"/>
</dbReference>
<dbReference type="InterPro" id="IPR001680">
    <property type="entry name" value="WD40_rpt"/>
</dbReference>
<dbReference type="AlphaFoldDB" id="A0A2T3Z3U7"/>
<keyword evidence="10" id="KW-1185">Reference proteome</keyword>
<dbReference type="InterPro" id="IPR027417">
    <property type="entry name" value="P-loop_NTPase"/>
</dbReference>
<dbReference type="GO" id="GO:0005634">
    <property type="term" value="C:nucleus"/>
    <property type="evidence" value="ECO:0007669"/>
    <property type="project" value="TreeGrafter"/>
</dbReference>
<comment type="similarity">
    <text evidence="4">Belongs to the WD repeat MDV1/CAF4 family.</text>
</comment>
<reference evidence="9 10" key="1">
    <citation type="submission" date="2016-07" db="EMBL/GenBank/DDBJ databases">
        <title>Multiple horizontal gene transfer events from other fungi enriched the ability of initially mycotrophic Trichoderma (Ascomycota) to feed on dead plant biomass.</title>
        <authorList>
            <consortium name="DOE Joint Genome Institute"/>
            <person name="Aerts A."/>
            <person name="Atanasova L."/>
            <person name="Chenthamara K."/>
            <person name="Zhang J."/>
            <person name="Grujic M."/>
            <person name="Henrissat B."/>
            <person name="Kuo A."/>
            <person name="Salamov A."/>
            <person name="Lipzen A."/>
            <person name="Labutti K."/>
            <person name="Barry K."/>
            <person name="Miao Y."/>
            <person name="Rahimi M.J."/>
            <person name="Shen Q."/>
            <person name="Grigoriev I.V."/>
            <person name="Kubicek C.P."/>
            <person name="Druzhinina I.S."/>
        </authorList>
    </citation>
    <scope>NUCLEOTIDE SEQUENCE [LARGE SCALE GENOMIC DNA]</scope>
    <source>
        <strain evidence="9 10">CBS 433.97</strain>
    </source>
</reference>
<evidence type="ECO:0000256" key="2">
    <source>
        <dbReference type="ARBA" id="ARBA00022737"/>
    </source>
</evidence>
<dbReference type="SMART" id="SM00320">
    <property type="entry name" value="WD40"/>
    <property type="match status" value="7"/>
</dbReference>
<dbReference type="InterPro" id="IPR036322">
    <property type="entry name" value="WD40_repeat_dom_sf"/>
</dbReference>
<dbReference type="Pfam" id="PF24883">
    <property type="entry name" value="NPHP3_N"/>
    <property type="match status" value="1"/>
</dbReference>
<evidence type="ECO:0000256" key="6">
    <source>
        <dbReference type="ARBA" id="ARBA00043913"/>
    </source>
</evidence>
<dbReference type="InterPro" id="IPR056884">
    <property type="entry name" value="NPHP3-like_N"/>
</dbReference>
<dbReference type="PROSITE" id="PS50294">
    <property type="entry name" value="WD_REPEATS_REGION"/>
    <property type="match status" value="1"/>
</dbReference>
<evidence type="ECO:0000259" key="8">
    <source>
        <dbReference type="PROSITE" id="PS50837"/>
    </source>
</evidence>
<dbReference type="SUPFAM" id="SSF52540">
    <property type="entry name" value="P-loop containing nucleoside triphosphate hydrolases"/>
    <property type="match status" value="1"/>
</dbReference>
<dbReference type="GO" id="GO:1990234">
    <property type="term" value="C:transferase complex"/>
    <property type="evidence" value="ECO:0007669"/>
    <property type="project" value="UniProtKB-ARBA"/>
</dbReference>
<feature type="repeat" description="WD" evidence="7">
    <location>
        <begin position="729"/>
        <end position="770"/>
    </location>
</feature>
<keyword evidence="2" id="KW-0677">Repeat</keyword>
<evidence type="ECO:0000256" key="1">
    <source>
        <dbReference type="ARBA" id="ARBA00022574"/>
    </source>
</evidence>
<dbReference type="InterPro" id="IPR015943">
    <property type="entry name" value="WD40/YVTN_repeat-like_dom_sf"/>
</dbReference>
<evidence type="ECO:0000256" key="4">
    <source>
        <dbReference type="ARBA" id="ARBA00038415"/>
    </source>
</evidence>
<dbReference type="SUPFAM" id="SSF50978">
    <property type="entry name" value="WD40 repeat-like"/>
    <property type="match status" value="2"/>
</dbReference>
<keyword evidence="1 7" id="KW-0853">WD repeat</keyword>
<dbReference type="Pfam" id="PF00400">
    <property type="entry name" value="WD40"/>
    <property type="match status" value="5"/>
</dbReference>
<organism evidence="9 10">
    <name type="scientific">Trichoderma asperellum (strain ATCC 204424 / CBS 433.97 / NBRC 101777)</name>
    <dbReference type="NCBI Taxonomy" id="1042311"/>
    <lineage>
        <taxon>Eukaryota</taxon>
        <taxon>Fungi</taxon>
        <taxon>Dikarya</taxon>
        <taxon>Ascomycota</taxon>
        <taxon>Pezizomycotina</taxon>
        <taxon>Sordariomycetes</taxon>
        <taxon>Hypocreomycetidae</taxon>
        <taxon>Hypocreales</taxon>
        <taxon>Hypocreaceae</taxon>
        <taxon>Trichoderma</taxon>
    </lineage>
</organism>
<dbReference type="InterPro" id="IPR007111">
    <property type="entry name" value="NACHT_NTPase"/>
</dbReference>
<name>A0A2T3Z3U7_TRIA4</name>
<sequence>MSHDVSNSRSVFNNDFGNNVTLHLGDVHRVSDQANQCLKDLRSTDPRDDKTRIQNTKGGLLKDSYRWIIENKNFKDWRNNAQNRILWIKGNPGKGKTMLLCGIIDELMPMTKLAQPIDQNTNTILLSYFFCQGTDARINNATAVLRGLIYLLIVQEPLLISHVQTRYKHAGKDLFSDVNAWVALSEIFVAILQDSKVKEIILIIDALDECERDLPKLLDAVAQQFSFPHVKCIISSRNIPSIQQRLESHIPQGILSLELKENASCVSEAVDAYIKHRVSRLRSIQNNNGLQDQLRKLIQQKANGTFLWVSLVMKDLEEVQEWEVMEVVADMPMDLAALYKRMINQIYSLPRRNKRLCKSLLSAILTSYYPLGLAEIGVLAGMPDNISENLESITKLVLMCGSFLTLSEDHVYFIHQSAKDFLSAEIYSTDVAQRHLDVFKRSVTAISKLSKNIYCLTDFGPRPKDVQAPNPNPLASMKYSCFYWAYHLCDTCSASSRYEAQLLLHETLEPFLKNHLLRWIESLSLLDGLLEGLRSIRKLLHELPHNENPQLSGLLSTIEKFMLRNGALIAESPLQVYGSALIFSPIHDHIKATQWNERLSFIEDIRGIRTDAFLQRLEGHNNRVIALAFSPNGETLASKSRDKTLCCWDVATGALKRTIQCHDGGVSAIAFSPDNRMLLLATFGNPILGKRTKRRDDYRITYIPLSPDSGTPQAVRGNRMVRLNRPSLVNKGYDDVTAFAFSSDCKTLASGLNSGLIQLWDATTGTCRHTIKGHDNKIEAIAISPDGTIIASGYMRNLRLCDTATGAPLKEFHWERGFLKAIAFCLDGEKLILGLVGFENQLYDPAMGTLVSTSMGENDPLIAISPDNKILASADVKIRLWDATMGMHEKYESDRLSDASTRIALSLDGRRVACARSNTVQIWDTATGECWRTIEDYLPGATTTGQRGGKVWYLQYTAIAFSVNGKILALGSGCVTNRLISVSPCRIQLWNIAAGECTYRRTLHGRYAVSAIAFSPNGNRVAVGFKSETIMLLDIETDECLWEIQRRDGFGPQSFAFFPDCSMLASAHRVPFKFKSCEIDLWDATTGSHQRRYFVDLPDKMRSYIKFSPDGRYLYIEHQYKVSLFQEDEKILSPDADLSRPLQDQGIPITDGWITKDGRRLLWIPLEYRTLCAFVYGNGVVLGHRSGISFIWLNL</sequence>
<feature type="repeat" description="WD" evidence="7">
    <location>
        <begin position="617"/>
        <end position="658"/>
    </location>
</feature>
<gene>
    <name evidence="9" type="ORF">M441DRAFT_59520</name>
</gene>
<evidence type="ECO:0000256" key="3">
    <source>
        <dbReference type="ARBA" id="ARBA00023054"/>
    </source>
</evidence>
<feature type="domain" description="NACHT" evidence="8">
    <location>
        <begin position="84"/>
        <end position="237"/>
    </location>
</feature>
<evidence type="ECO:0000256" key="5">
    <source>
        <dbReference type="ARBA" id="ARBA00039789"/>
    </source>
</evidence>
<proteinExistence type="inferred from homology"/>
<dbReference type="OrthoDB" id="538223at2759"/>
<dbReference type="CDD" id="cd00200">
    <property type="entry name" value="WD40"/>
    <property type="match status" value="1"/>
</dbReference>
<dbReference type="PANTHER" id="PTHR22847">
    <property type="entry name" value="WD40 REPEAT PROTEIN"/>
    <property type="match status" value="1"/>
</dbReference>
<dbReference type="Gene3D" id="3.40.50.300">
    <property type="entry name" value="P-loop containing nucleotide triphosphate hydrolases"/>
    <property type="match status" value="1"/>
</dbReference>
<dbReference type="Gene3D" id="2.130.10.10">
    <property type="entry name" value="YVTN repeat-like/Quinoprotein amine dehydrogenase"/>
    <property type="match status" value="3"/>
</dbReference>
<comment type="function">
    <text evidence="6">Involved in mitochondrial fission. Acts as an adapter protein required to form mitochondrial fission complexes. Formation of these complexes is required to promote constriction and fission of the mitochondrial compartment at a late step in mitochondrial division.</text>
</comment>
<dbReference type="STRING" id="1042311.A0A2T3Z3U7"/>
<dbReference type="PROSITE" id="PS50082">
    <property type="entry name" value="WD_REPEATS_2"/>
    <property type="match status" value="2"/>
</dbReference>
<dbReference type="Proteomes" id="UP000240493">
    <property type="component" value="Unassembled WGS sequence"/>
</dbReference>
<evidence type="ECO:0000256" key="7">
    <source>
        <dbReference type="PROSITE-ProRule" id="PRU00221"/>
    </source>
</evidence>
<evidence type="ECO:0000313" key="9">
    <source>
        <dbReference type="EMBL" id="PTB39491.1"/>
    </source>
</evidence>